<feature type="non-terminal residue" evidence="3">
    <location>
        <position position="1"/>
    </location>
</feature>
<name>X1VR54_9ZZZZ</name>
<dbReference type="InterPro" id="IPR000914">
    <property type="entry name" value="SBP_5_dom"/>
</dbReference>
<feature type="domain" description="Solute-binding protein family 5" evidence="2">
    <location>
        <begin position="96"/>
        <end position="170"/>
    </location>
</feature>
<evidence type="ECO:0000256" key="1">
    <source>
        <dbReference type="SAM" id="MobiDB-lite"/>
    </source>
</evidence>
<feature type="compositionally biased region" description="Acidic residues" evidence="1">
    <location>
        <begin position="1"/>
        <end position="21"/>
    </location>
</feature>
<dbReference type="AlphaFoldDB" id="X1VR54"/>
<protein>
    <recommendedName>
        <fullName evidence="2">Solute-binding protein family 5 domain-containing protein</fullName>
    </recommendedName>
</protein>
<dbReference type="Pfam" id="PF00496">
    <property type="entry name" value="SBP_bac_5"/>
    <property type="match status" value="1"/>
</dbReference>
<proteinExistence type="predicted"/>
<dbReference type="EMBL" id="BARW01038463">
    <property type="protein sequence ID" value="GAJ22902.1"/>
    <property type="molecule type" value="Genomic_DNA"/>
</dbReference>
<comment type="caution">
    <text evidence="3">The sequence shown here is derived from an EMBL/GenBank/DDBJ whole genome shotgun (WGS) entry which is preliminary data.</text>
</comment>
<organism evidence="3">
    <name type="scientific">marine sediment metagenome</name>
    <dbReference type="NCBI Taxonomy" id="412755"/>
    <lineage>
        <taxon>unclassified sequences</taxon>
        <taxon>metagenomes</taxon>
        <taxon>ecological metagenomes</taxon>
    </lineage>
</organism>
<dbReference type="SUPFAM" id="SSF53850">
    <property type="entry name" value="Periplasmic binding protein-like II"/>
    <property type="match status" value="1"/>
</dbReference>
<sequence length="170" mass="19250">EEEEEEEEEVEEEEEEEEEEPAVGVPQRGGTLTLHFFTLPRPGNVDPANQLWPGGLYGDPVLEMFKMDDIETYGPRGTGEYSFVSHKMAPLQYCKGALAESWEVTPDKIVFHIRPGVYWAADGREHIMESREYIADDFAFNLNRLLESPAGADLRATDFIESVTATDNYT</sequence>
<dbReference type="Gene3D" id="3.40.190.10">
    <property type="entry name" value="Periplasmic binding protein-like II"/>
    <property type="match status" value="1"/>
</dbReference>
<evidence type="ECO:0000259" key="2">
    <source>
        <dbReference type="Pfam" id="PF00496"/>
    </source>
</evidence>
<reference evidence="3" key="1">
    <citation type="journal article" date="2014" name="Front. Microbiol.">
        <title>High frequency of phylogenetically diverse reductive dehalogenase-homologous genes in deep subseafloor sedimentary metagenomes.</title>
        <authorList>
            <person name="Kawai M."/>
            <person name="Futagami T."/>
            <person name="Toyoda A."/>
            <person name="Takaki Y."/>
            <person name="Nishi S."/>
            <person name="Hori S."/>
            <person name="Arai W."/>
            <person name="Tsubouchi T."/>
            <person name="Morono Y."/>
            <person name="Uchiyama I."/>
            <person name="Ito T."/>
            <person name="Fujiyama A."/>
            <person name="Inagaki F."/>
            <person name="Takami H."/>
        </authorList>
    </citation>
    <scope>NUCLEOTIDE SEQUENCE</scope>
    <source>
        <strain evidence="3">Expedition CK06-06</strain>
    </source>
</reference>
<evidence type="ECO:0000313" key="3">
    <source>
        <dbReference type="EMBL" id="GAJ22902.1"/>
    </source>
</evidence>
<feature type="region of interest" description="Disordered" evidence="1">
    <location>
        <begin position="1"/>
        <end position="28"/>
    </location>
</feature>
<feature type="non-terminal residue" evidence="3">
    <location>
        <position position="170"/>
    </location>
</feature>
<accession>X1VR54</accession>
<gene>
    <name evidence="3" type="ORF">S12H4_59024</name>
</gene>